<protein>
    <recommendedName>
        <fullName evidence="4">Ankyrin</fullName>
    </recommendedName>
</protein>
<reference evidence="2 3" key="1">
    <citation type="journal article" date="2015" name="Genome Biol. Evol.">
        <title>Phylogenomic analyses indicate that early fungi evolved digesting cell walls of algal ancestors of land plants.</title>
        <authorList>
            <person name="Chang Y."/>
            <person name="Wang S."/>
            <person name="Sekimoto S."/>
            <person name="Aerts A.L."/>
            <person name="Choi C."/>
            <person name="Clum A."/>
            <person name="LaButti K.M."/>
            <person name="Lindquist E.A."/>
            <person name="Yee Ngan C."/>
            <person name="Ohm R.A."/>
            <person name="Salamov A.A."/>
            <person name="Grigoriev I.V."/>
            <person name="Spatafora J.W."/>
            <person name="Berbee M.L."/>
        </authorList>
    </citation>
    <scope>NUCLEOTIDE SEQUENCE [LARGE SCALE GENOMIC DNA]</scope>
    <source>
        <strain evidence="2 3">JEL478</strain>
    </source>
</reference>
<evidence type="ECO:0000256" key="1">
    <source>
        <dbReference type="SAM" id="Coils"/>
    </source>
</evidence>
<dbReference type="Gene3D" id="1.25.40.20">
    <property type="entry name" value="Ankyrin repeat-containing domain"/>
    <property type="match status" value="1"/>
</dbReference>
<feature type="coiled-coil region" evidence="1">
    <location>
        <begin position="261"/>
        <end position="316"/>
    </location>
</feature>
<name>A0A139AQY1_GONPJ</name>
<accession>A0A139AQY1</accession>
<proteinExistence type="predicted"/>
<dbReference type="Proteomes" id="UP000070544">
    <property type="component" value="Unassembled WGS sequence"/>
</dbReference>
<dbReference type="AlphaFoldDB" id="A0A139AQY1"/>
<gene>
    <name evidence="2" type="ORF">M427DRAFT_41976</name>
</gene>
<dbReference type="CDD" id="cd14686">
    <property type="entry name" value="bZIP"/>
    <property type="match status" value="1"/>
</dbReference>
<keyword evidence="3" id="KW-1185">Reference proteome</keyword>
<organism evidence="2 3">
    <name type="scientific">Gonapodya prolifera (strain JEL478)</name>
    <name type="common">Monoblepharis prolifera</name>
    <dbReference type="NCBI Taxonomy" id="1344416"/>
    <lineage>
        <taxon>Eukaryota</taxon>
        <taxon>Fungi</taxon>
        <taxon>Fungi incertae sedis</taxon>
        <taxon>Chytridiomycota</taxon>
        <taxon>Chytridiomycota incertae sedis</taxon>
        <taxon>Monoblepharidomycetes</taxon>
        <taxon>Monoblepharidales</taxon>
        <taxon>Gonapodyaceae</taxon>
        <taxon>Gonapodya</taxon>
    </lineage>
</organism>
<dbReference type="EMBL" id="KQ965739">
    <property type="protein sequence ID" value="KXS19129.1"/>
    <property type="molecule type" value="Genomic_DNA"/>
</dbReference>
<evidence type="ECO:0008006" key="4">
    <source>
        <dbReference type="Google" id="ProtNLM"/>
    </source>
</evidence>
<dbReference type="InterPro" id="IPR002110">
    <property type="entry name" value="Ankyrin_rpt"/>
</dbReference>
<evidence type="ECO:0000313" key="2">
    <source>
        <dbReference type="EMBL" id="KXS19129.1"/>
    </source>
</evidence>
<dbReference type="InterPro" id="IPR036770">
    <property type="entry name" value="Ankyrin_rpt-contain_sf"/>
</dbReference>
<dbReference type="Pfam" id="PF00023">
    <property type="entry name" value="Ank"/>
    <property type="match status" value="1"/>
</dbReference>
<evidence type="ECO:0000313" key="3">
    <source>
        <dbReference type="Proteomes" id="UP000070544"/>
    </source>
</evidence>
<sequence length="317" mass="34645">MTQEKDQSPIVDANLLDAIEKNDLAAVEAALLSGANPDTRKSITLSCFVYPSWDEDDFGEVVGIGNPQLLSDTVLGETALALAIVRAKSVQIVTALLNSGANPDAPPSWRLPATNPVWCREDWDQRWSYTLSFPSLLALAMARGGRAIEASELPAYWQDELDSGRVRVSKPGAVVHFEGGDDFNLVCDEALLAPRKDLVEVLLSHGARVVDADLSAARSTGYDDVVAMVEAAFEEQMARERKQGPASNFAIASGETVENKVSALLGERAELRQRNEDLERKNEVLTRELAEVREELEALRAELKAKDRTLAEGQEML</sequence>
<keyword evidence="1" id="KW-0175">Coiled coil</keyword>
<dbReference type="SUPFAM" id="SSF48403">
    <property type="entry name" value="Ankyrin repeat"/>
    <property type="match status" value="1"/>
</dbReference>